<comment type="subcellular location">
    <subcellularLocation>
        <location evidence="1">Secreted</location>
    </subcellularLocation>
</comment>
<organism evidence="6">
    <name type="scientific">Drosophila persimilis</name>
    <name type="common">Fruit fly</name>
    <dbReference type="NCBI Taxonomy" id="7234"/>
    <lineage>
        <taxon>Eukaryota</taxon>
        <taxon>Metazoa</taxon>
        <taxon>Ecdysozoa</taxon>
        <taxon>Arthropoda</taxon>
        <taxon>Hexapoda</taxon>
        <taxon>Insecta</taxon>
        <taxon>Pterygota</taxon>
        <taxon>Neoptera</taxon>
        <taxon>Endopterygota</taxon>
        <taxon>Diptera</taxon>
        <taxon>Brachycera</taxon>
        <taxon>Muscomorpha</taxon>
        <taxon>Ephydroidea</taxon>
        <taxon>Drosophilidae</taxon>
        <taxon>Drosophila</taxon>
        <taxon>Sophophora</taxon>
    </lineage>
</organism>
<dbReference type="GO" id="GO:0005576">
    <property type="term" value="C:extracellular region"/>
    <property type="evidence" value="ECO:0007669"/>
    <property type="project" value="UniProtKB-SubCell"/>
</dbReference>
<dbReference type="PhylomeDB" id="B4H577"/>
<feature type="domain" description="SCP" evidence="4">
    <location>
        <begin position="79"/>
        <end position="237"/>
    </location>
</feature>
<evidence type="ECO:0000313" key="6">
    <source>
        <dbReference type="Proteomes" id="UP000008744"/>
    </source>
</evidence>
<dbReference type="Pfam" id="PF00188">
    <property type="entry name" value="CAP"/>
    <property type="match status" value="1"/>
</dbReference>
<evidence type="ECO:0000256" key="1">
    <source>
        <dbReference type="ARBA" id="ARBA00004613"/>
    </source>
</evidence>
<dbReference type="PANTHER" id="PTHR10334">
    <property type="entry name" value="CYSTEINE-RICH SECRETORY PROTEIN-RELATED"/>
    <property type="match status" value="1"/>
</dbReference>
<protein>
    <submittedName>
        <fullName evidence="5">GL10101</fullName>
    </submittedName>
</protein>
<evidence type="ECO:0000256" key="2">
    <source>
        <dbReference type="ARBA" id="ARBA00022525"/>
    </source>
</evidence>
<dbReference type="OrthoDB" id="414826at2759"/>
<dbReference type="eggNOG" id="KOG3017">
    <property type="taxonomic scope" value="Eukaryota"/>
</dbReference>
<feature type="signal peptide" evidence="3">
    <location>
        <begin position="1"/>
        <end position="25"/>
    </location>
</feature>
<dbReference type="KEGG" id="dpe:6600968"/>
<keyword evidence="2" id="KW-0964">Secreted</keyword>
<dbReference type="InterPro" id="IPR035940">
    <property type="entry name" value="CAP_sf"/>
</dbReference>
<keyword evidence="6" id="KW-1185">Reference proteome</keyword>
<reference evidence="5 6" key="1">
    <citation type="journal article" date="2007" name="Nature">
        <title>Evolution of genes and genomes on the Drosophila phylogeny.</title>
        <authorList>
            <consortium name="Drosophila 12 Genomes Consortium"/>
            <person name="Clark A.G."/>
            <person name="Eisen M.B."/>
            <person name="Smith D.R."/>
            <person name="Bergman C.M."/>
            <person name="Oliver B."/>
            <person name="Markow T.A."/>
            <person name="Kaufman T.C."/>
            <person name="Kellis M."/>
            <person name="Gelbart W."/>
            <person name="Iyer V.N."/>
            <person name="Pollard D.A."/>
            <person name="Sackton T.B."/>
            <person name="Larracuente A.M."/>
            <person name="Singh N.D."/>
            <person name="Abad J.P."/>
            <person name="Abt D.N."/>
            <person name="Adryan B."/>
            <person name="Aguade M."/>
            <person name="Akashi H."/>
            <person name="Anderson W.W."/>
            <person name="Aquadro C.F."/>
            <person name="Ardell D.H."/>
            <person name="Arguello R."/>
            <person name="Artieri C.G."/>
            <person name="Barbash D.A."/>
            <person name="Barker D."/>
            <person name="Barsanti P."/>
            <person name="Batterham P."/>
            <person name="Batzoglou S."/>
            <person name="Begun D."/>
            <person name="Bhutkar A."/>
            <person name="Blanco E."/>
            <person name="Bosak S.A."/>
            <person name="Bradley R.K."/>
            <person name="Brand A.D."/>
            <person name="Brent M.R."/>
            <person name="Brooks A.N."/>
            <person name="Brown R.H."/>
            <person name="Butlin R.K."/>
            <person name="Caggese C."/>
            <person name="Calvi B.R."/>
            <person name="Bernardo de Carvalho A."/>
            <person name="Caspi A."/>
            <person name="Castrezana S."/>
            <person name="Celniker S.E."/>
            <person name="Chang J.L."/>
            <person name="Chapple C."/>
            <person name="Chatterji S."/>
            <person name="Chinwalla A."/>
            <person name="Civetta A."/>
            <person name="Clifton S.W."/>
            <person name="Comeron J.M."/>
            <person name="Costello J.C."/>
            <person name="Coyne J.A."/>
            <person name="Daub J."/>
            <person name="David R.G."/>
            <person name="Delcher A.L."/>
            <person name="Delehaunty K."/>
            <person name="Do C.B."/>
            <person name="Ebling H."/>
            <person name="Edwards K."/>
            <person name="Eickbush T."/>
            <person name="Evans J.D."/>
            <person name="Filipski A."/>
            <person name="Findeiss S."/>
            <person name="Freyhult E."/>
            <person name="Fulton L."/>
            <person name="Fulton R."/>
            <person name="Garcia A.C."/>
            <person name="Gardiner A."/>
            <person name="Garfield D.A."/>
            <person name="Garvin B.E."/>
            <person name="Gibson G."/>
            <person name="Gilbert D."/>
            <person name="Gnerre S."/>
            <person name="Godfrey J."/>
            <person name="Good R."/>
            <person name="Gotea V."/>
            <person name="Gravely B."/>
            <person name="Greenberg A.J."/>
            <person name="Griffiths-Jones S."/>
            <person name="Gross S."/>
            <person name="Guigo R."/>
            <person name="Gustafson E.A."/>
            <person name="Haerty W."/>
            <person name="Hahn M.W."/>
            <person name="Halligan D.L."/>
            <person name="Halpern A.L."/>
            <person name="Halter G.M."/>
            <person name="Han M.V."/>
            <person name="Heger A."/>
            <person name="Hillier L."/>
            <person name="Hinrichs A.S."/>
            <person name="Holmes I."/>
            <person name="Hoskins R.A."/>
            <person name="Hubisz M.J."/>
            <person name="Hultmark D."/>
            <person name="Huntley M.A."/>
            <person name="Jaffe D.B."/>
            <person name="Jagadeeshan S."/>
            <person name="Jeck W.R."/>
            <person name="Johnson J."/>
            <person name="Jones C.D."/>
            <person name="Jordan W.C."/>
            <person name="Karpen G.H."/>
            <person name="Kataoka E."/>
            <person name="Keightley P.D."/>
            <person name="Kheradpour P."/>
            <person name="Kirkness E.F."/>
            <person name="Koerich L.B."/>
            <person name="Kristiansen K."/>
            <person name="Kudrna D."/>
            <person name="Kulathinal R.J."/>
            <person name="Kumar S."/>
            <person name="Kwok R."/>
            <person name="Lander E."/>
            <person name="Langley C.H."/>
            <person name="Lapoint R."/>
            <person name="Lazzaro B.P."/>
            <person name="Lee S.J."/>
            <person name="Levesque L."/>
            <person name="Li R."/>
            <person name="Lin C.F."/>
            <person name="Lin M.F."/>
            <person name="Lindblad-Toh K."/>
            <person name="Llopart A."/>
            <person name="Long M."/>
            <person name="Low L."/>
            <person name="Lozovsky E."/>
            <person name="Lu J."/>
            <person name="Luo M."/>
            <person name="Machado C.A."/>
            <person name="Makalowski W."/>
            <person name="Marzo M."/>
            <person name="Matsuda M."/>
            <person name="Matzkin L."/>
            <person name="McAllister B."/>
            <person name="McBride C.S."/>
            <person name="McKernan B."/>
            <person name="McKernan K."/>
            <person name="Mendez-Lago M."/>
            <person name="Minx P."/>
            <person name="Mollenhauer M.U."/>
            <person name="Montooth K."/>
            <person name="Mount S.M."/>
            <person name="Mu X."/>
            <person name="Myers E."/>
            <person name="Negre B."/>
            <person name="Newfeld S."/>
            <person name="Nielsen R."/>
            <person name="Noor M.A."/>
            <person name="O'Grady P."/>
            <person name="Pachter L."/>
            <person name="Papaceit M."/>
            <person name="Parisi M.J."/>
            <person name="Parisi M."/>
            <person name="Parts L."/>
            <person name="Pedersen J.S."/>
            <person name="Pesole G."/>
            <person name="Phillippy A.M."/>
            <person name="Ponting C.P."/>
            <person name="Pop M."/>
            <person name="Porcelli D."/>
            <person name="Powell J.R."/>
            <person name="Prohaska S."/>
            <person name="Pruitt K."/>
            <person name="Puig M."/>
            <person name="Quesneville H."/>
            <person name="Ram K.R."/>
            <person name="Rand D."/>
            <person name="Rasmussen M.D."/>
            <person name="Reed L.K."/>
            <person name="Reenan R."/>
            <person name="Reily A."/>
            <person name="Remington K.A."/>
            <person name="Rieger T.T."/>
            <person name="Ritchie M.G."/>
            <person name="Robin C."/>
            <person name="Rogers Y.H."/>
            <person name="Rohde C."/>
            <person name="Rozas J."/>
            <person name="Rubenfield M.J."/>
            <person name="Ruiz A."/>
            <person name="Russo S."/>
            <person name="Salzberg S.L."/>
            <person name="Sanchez-Gracia A."/>
            <person name="Saranga D.J."/>
            <person name="Sato H."/>
            <person name="Schaeffer S.W."/>
            <person name="Schatz M.C."/>
            <person name="Schlenke T."/>
            <person name="Schwartz R."/>
            <person name="Segarra C."/>
            <person name="Singh R.S."/>
            <person name="Sirot L."/>
            <person name="Sirota M."/>
            <person name="Sisneros N.B."/>
            <person name="Smith C.D."/>
            <person name="Smith T.F."/>
            <person name="Spieth J."/>
            <person name="Stage D.E."/>
            <person name="Stark A."/>
            <person name="Stephan W."/>
            <person name="Strausberg R.L."/>
            <person name="Strempel S."/>
            <person name="Sturgill D."/>
            <person name="Sutton G."/>
            <person name="Sutton G.G."/>
            <person name="Tao W."/>
            <person name="Teichmann S."/>
            <person name="Tobari Y.N."/>
            <person name="Tomimura Y."/>
            <person name="Tsolas J.M."/>
            <person name="Valente V.L."/>
            <person name="Venter E."/>
            <person name="Venter J.C."/>
            <person name="Vicario S."/>
            <person name="Vieira F.G."/>
            <person name="Vilella A.J."/>
            <person name="Villasante A."/>
            <person name="Walenz B."/>
            <person name="Wang J."/>
            <person name="Wasserman M."/>
            <person name="Watts T."/>
            <person name="Wilson D."/>
            <person name="Wilson R.K."/>
            <person name="Wing R.A."/>
            <person name="Wolfner M.F."/>
            <person name="Wong A."/>
            <person name="Wong G.K."/>
            <person name="Wu C.I."/>
            <person name="Wu G."/>
            <person name="Yamamoto D."/>
            <person name="Yang H.P."/>
            <person name="Yang S.P."/>
            <person name="Yorke J.A."/>
            <person name="Yoshida K."/>
            <person name="Zdobnov E."/>
            <person name="Zhang P."/>
            <person name="Zhang Y."/>
            <person name="Zimin A.V."/>
            <person name="Baldwin J."/>
            <person name="Abdouelleil A."/>
            <person name="Abdulkadir J."/>
            <person name="Abebe A."/>
            <person name="Abera B."/>
            <person name="Abreu J."/>
            <person name="Acer S.C."/>
            <person name="Aftuck L."/>
            <person name="Alexander A."/>
            <person name="An P."/>
            <person name="Anderson E."/>
            <person name="Anderson S."/>
            <person name="Arachi H."/>
            <person name="Azer M."/>
            <person name="Bachantsang P."/>
            <person name="Barry A."/>
            <person name="Bayul T."/>
            <person name="Berlin A."/>
            <person name="Bessette D."/>
            <person name="Bloom T."/>
            <person name="Blye J."/>
            <person name="Boguslavskiy L."/>
            <person name="Bonnet C."/>
            <person name="Boukhgalter B."/>
            <person name="Bourzgui I."/>
            <person name="Brown A."/>
            <person name="Cahill P."/>
            <person name="Channer S."/>
            <person name="Cheshatsang Y."/>
            <person name="Chuda L."/>
            <person name="Citroen M."/>
            <person name="Collymore A."/>
            <person name="Cooke P."/>
            <person name="Costello M."/>
            <person name="D'Aco K."/>
            <person name="Daza R."/>
            <person name="De Haan G."/>
            <person name="DeGray S."/>
            <person name="DeMaso C."/>
            <person name="Dhargay N."/>
            <person name="Dooley K."/>
            <person name="Dooley E."/>
            <person name="Doricent M."/>
            <person name="Dorje P."/>
            <person name="Dorjee K."/>
            <person name="Dupes A."/>
            <person name="Elong R."/>
            <person name="Falk J."/>
            <person name="Farina A."/>
            <person name="Faro S."/>
            <person name="Ferguson D."/>
            <person name="Fisher S."/>
            <person name="Foley C.D."/>
            <person name="Franke A."/>
            <person name="Friedrich D."/>
            <person name="Gadbois L."/>
            <person name="Gearin G."/>
            <person name="Gearin C.R."/>
            <person name="Giannoukos G."/>
            <person name="Goode T."/>
            <person name="Graham J."/>
            <person name="Grandbois E."/>
            <person name="Grewal S."/>
            <person name="Gyaltsen K."/>
            <person name="Hafez N."/>
            <person name="Hagos B."/>
            <person name="Hall J."/>
            <person name="Henson C."/>
            <person name="Hollinger A."/>
            <person name="Honan T."/>
            <person name="Huard M.D."/>
            <person name="Hughes L."/>
            <person name="Hurhula B."/>
            <person name="Husby M.E."/>
            <person name="Kamat A."/>
            <person name="Kanga B."/>
            <person name="Kashin S."/>
            <person name="Khazanovich D."/>
            <person name="Kisner P."/>
            <person name="Lance K."/>
            <person name="Lara M."/>
            <person name="Lee W."/>
            <person name="Lennon N."/>
            <person name="Letendre F."/>
            <person name="LeVine R."/>
            <person name="Lipovsky A."/>
            <person name="Liu X."/>
            <person name="Liu J."/>
            <person name="Liu S."/>
            <person name="Lokyitsang T."/>
            <person name="Lokyitsang Y."/>
            <person name="Lubonja R."/>
            <person name="Lui A."/>
            <person name="MacDonald P."/>
            <person name="Magnisalis V."/>
            <person name="Maru K."/>
            <person name="Matthews C."/>
            <person name="McCusker W."/>
            <person name="McDonough S."/>
            <person name="Mehta T."/>
            <person name="Meldrim J."/>
            <person name="Meneus L."/>
            <person name="Mihai O."/>
            <person name="Mihalev A."/>
            <person name="Mihova T."/>
            <person name="Mittelman R."/>
            <person name="Mlenga V."/>
            <person name="Montmayeur A."/>
            <person name="Mulrain L."/>
            <person name="Navidi A."/>
            <person name="Naylor J."/>
            <person name="Negash T."/>
            <person name="Nguyen T."/>
            <person name="Nguyen N."/>
            <person name="Nicol R."/>
            <person name="Norbu C."/>
            <person name="Norbu N."/>
            <person name="Novod N."/>
            <person name="O'Neill B."/>
            <person name="Osman S."/>
            <person name="Markiewicz E."/>
            <person name="Oyono O.L."/>
            <person name="Patti C."/>
            <person name="Phunkhang P."/>
            <person name="Pierre F."/>
            <person name="Priest M."/>
            <person name="Raghuraman S."/>
            <person name="Rege F."/>
            <person name="Reyes R."/>
            <person name="Rise C."/>
            <person name="Rogov P."/>
            <person name="Ross K."/>
            <person name="Ryan E."/>
            <person name="Settipalli S."/>
            <person name="Shea T."/>
            <person name="Sherpa N."/>
            <person name="Shi L."/>
            <person name="Shih D."/>
            <person name="Sparrow T."/>
            <person name="Spaulding J."/>
            <person name="Stalker J."/>
            <person name="Stange-Thomann N."/>
            <person name="Stavropoulos S."/>
            <person name="Stone C."/>
            <person name="Strader C."/>
            <person name="Tesfaye S."/>
            <person name="Thomson T."/>
            <person name="Thoulutsang Y."/>
            <person name="Thoulutsang D."/>
            <person name="Topham K."/>
            <person name="Topping I."/>
            <person name="Tsamla T."/>
            <person name="Vassiliev H."/>
            <person name="Vo A."/>
            <person name="Wangchuk T."/>
            <person name="Wangdi T."/>
            <person name="Weiand M."/>
            <person name="Wilkinson J."/>
            <person name="Wilson A."/>
            <person name="Yadav S."/>
            <person name="Young G."/>
            <person name="Yu Q."/>
            <person name="Zembek L."/>
            <person name="Zhong D."/>
            <person name="Zimmer A."/>
            <person name="Zwirko Z."/>
            <person name="Jaffe D.B."/>
            <person name="Alvarez P."/>
            <person name="Brockman W."/>
            <person name="Butler J."/>
            <person name="Chin C."/>
            <person name="Gnerre S."/>
            <person name="Grabherr M."/>
            <person name="Kleber M."/>
            <person name="Mauceli E."/>
            <person name="MacCallum I."/>
        </authorList>
    </citation>
    <scope>NUCLEOTIDE SEQUENCE [LARGE SCALE GENOMIC DNA]</scope>
    <source>
        <strain evidence="6">MSH-3 / Tucson 14011-0111.49</strain>
    </source>
</reference>
<evidence type="ECO:0000256" key="3">
    <source>
        <dbReference type="SAM" id="SignalP"/>
    </source>
</evidence>
<proteinExistence type="predicted"/>
<gene>
    <name evidence="5" type="primary">Dper\GL10101</name>
    <name evidence="5" type="ORF">Dper_GL10101</name>
</gene>
<dbReference type="SUPFAM" id="SSF55797">
    <property type="entry name" value="PR-1-like"/>
    <property type="match status" value="1"/>
</dbReference>
<dbReference type="AlphaFoldDB" id="B4H577"/>
<keyword evidence="3" id="KW-0732">Signal</keyword>
<evidence type="ECO:0000313" key="5">
    <source>
        <dbReference type="EMBL" id="EDW32913.1"/>
    </source>
</evidence>
<accession>B4H577</accession>
<evidence type="ECO:0000259" key="4">
    <source>
        <dbReference type="SMART" id="SM00198"/>
    </source>
</evidence>
<dbReference type="CDD" id="cd05380">
    <property type="entry name" value="CAP_euk"/>
    <property type="match status" value="1"/>
</dbReference>
<dbReference type="EMBL" id="CH479210">
    <property type="protein sequence ID" value="EDW32913.1"/>
    <property type="molecule type" value="Genomic_DNA"/>
</dbReference>
<dbReference type="InterPro" id="IPR001283">
    <property type="entry name" value="CRISP-related"/>
</dbReference>
<dbReference type="Gene3D" id="3.40.33.10">
    <property type="entry name" value="CAP"/>
    <property type="match status" value="1"/>
</dbReference>
<dbReference type="OMA" id="QHNIYRN"/>
<sequence length="316" mass="35196">MKICSSILWYAAGLLFLCALNEVRAQKKPKYCSRAKPPSKTKSDYCALPSCGGAEHIGCNSNKQFIEGCVGNMFNVSQNMRNFIVKQHNIYRNIVARGKLHGLPPSGRMLKMQWHEELAEVARFAAYRCSIGPVHKCHTTLEYAGTGYNMAYNKFPSAQDPTKIVRAQLKAWYEQYQYANTQSMISGKSAAGQEIGHFLQLVSGLADRVGCAIFSAKHFSYNYQTLVCAYSCSYKKKLPAYKIARIPAEDCTCGSDQDFKNLCSGFERVRSCEHDAPMGSHLSPDAKLIGVDYDNLLNANLNPKPTPSENLWQGRG</sequence>
<dbReference type="SMART" id="SM00198">
    <property type="entry name" value="SCP"/>
    <property type="match status" value="1"/>
</dbReference>
<name>B4H577_DROPE</name>
<dbReference type="Proteomes" id="UP000008744">
    <property type="component" value="Unassembled WGS sequence"/>
</dbReference>
<dbReference type="HOGENOM" id="CLU_035730_0_0_1"/>
<feature type="chain" id="PRO_5002804970" evidence="3">
    <location>
        <begin position="26"/>
        <end position="316"/>
    </location>
</feature>
<dbReference type="InterPro" id="IPR014044">
    <property type="entry name" value="CAP_dom"/>
</dbReference>